<name>L9W933_9EURY</name>
<dbReference type="InterPro" id="IPR058289">
    <property type="entry name" value="DUF7983"/>
</dbReference>
<reference evidence="2 3" key="1">
    <citation type="journal article" date="2014" name="PLoS Genet.">
        <title>Phylogenetically driven sequencing of extremely halophilic archaea reveals strategies for static and dynamic osmo-response.</title>
        <authorList>
            <person name="Becker E.A."/>
            <person name="Seitzer P.M."/>
            <person name="Tritt A."/>
            <person name="Larsen D."/>
            <person name="Krusor M."/>
            <person name="Yao A.I."/>
            <person name="Wu D."/>
            <person name="Madern D."/>
            <person name="Eisen J.A."/>
            <person name="Darling A.E."/>
            <person name="Facciotti M.T."/>
        </authorList>
    </citation>
    <scope>NUCLEOTIDE SEQUENCE [LARGE SCALE GENOMIC DNA]</scope>
    <source>
        <strain evidence="2 3">GA33</strain>
    </source>
</reference>
<keyword evidence="3" id="KW-1185">Reference proteome</keyword>
<comment type="caution">
    <text evidence="2">The sequence shown here is derived from an EMBL/GenBank/DDBJ whole genome shotgun (WGS) entry which is preliminary data.</text>
</comment>
<sequence length="314" mass="35041">MDRMNDENWAELRSQCERVSTGAQLLTPLSERPFGIEATADDRILVRFADSTEERPLWREQFGVFDEQLEGGAMAIDDLQPGVEPYAAVISLSESYTVDDESIVTAPDDATGGESPFLVSAAEARTPPERVHDDAILLAHLVERLEIDDLASLDSMDTDSLTDYYVLASDVQRGADGVRSAARDELLERLGPDQELHGRFGTVRRTTRERRRPKDDETVLAALDEHGIPREWVLGVDRDKLDVVLSVTDLADDDVYDTSEDVYVQKTAVDEDEKYSRLQGLADRIEDLENADGEALEDELEAIEDRLEEALTAN</sequence>
<evidence type="ECO:0008006" key="4">
    <source>
        <dbReference type="Google" id="ProtNLM"/>
    </source>
</evidence>
<gene>
    <name evidence="2" type="ORF">C496_01690</name>
</gene>
<dbReference type="Proteomes" id="UP000011599">
    <property type="component" value="Unassembled WGS sequence"/>
</dbReference>
<protein>
    <recommendedName>
        <fullName evidence="4">DUF2800 domain-containing protein</fullName>
    </recommendedName>
</protein>
<evidence type="ECO:0000313" key="3">
    <source>
        <dbReference type="Proteomes" id="UP000011599"/>
    </source>
</evidence>
<organism evidence="2 3">
    <name type="scientific">Natronorubrum tibetense GA33</name>
    <dbReference type="NCBI Taxonomy" id="1114856"/>
    <lineage>
        <taxon>Archaea</taxon>
        <taxon>Methanobacteriati</taxon>
        <taxon>Methanobacteriota</taxon>
        <taxon>Stenosarchaea group</taxon>
        <taxon>Halobacteria</taxon>
        <taxon>Halobacteriales</taxon>
        <taxon>Natrialbaceae</taxon>
        <taxon>Natronorubrum</taxon>
    </lineage>
</organism>
<dbReference type="AlphaFoldDB" id="L9W933"/>
<keyword evidence="1" id="KW-0175">Coiled coil</keyword>
<dbReference type="STRING" id="1114856.GCA_000383975_03890"/>
<feature type="coiled-coil region" evidence="1">
    <location>
        <begin position="271"/>
        <end position="313"/>
    </location>
</feature>
<proteinExistence type="predicted"/>
<dbReference type="EMBL" id="AOHW01000005">
    <property type="protein sequence ID" value="ELY45954.1"/>
    <property type="molecule type" value="Genomic_DNA"/>
</dbReference>
<evidence type="ECO:0000313" key="2">
    <source>
        <dbReference type="EMBL" id="ELY45954.1"/>
    </source>
</evidence>
<dbReference type="eggNOG" id="arCOG04505">
    <property type="taxonomic scope" value="Archaea"/>
</dbReference>
<evidence type="ECO:0000256" key="1">
    <source>
        <dbReference type="SAM" id="Coils"/>
    </source>
</evidence>
<dbReference type="PATRIC" id="fig|1114856.3.peg.344"/>
<dbReference type="Pfam" id="PF25943">
    <property type="entry name" value="DUF7983"/>
    <property type="match status" value="1"/>
</dbReference>
<accession>L9W933</accession>